<feature type="domain" description="UvrD-like helicase C-terminal" evidence="6">
    <location>
        <begin position="5"/>
        <end position="83"/>
    </location>
</feature>
<keyword evidence="2 7" id="KW-0378">Hydrolase</keyword>
<evidence type="ECO:0000256" key="4">
    <source>
        <dbReference type="ARBA" id="ARBA00022840"/>
    </source>
</evidence>
<dbReference type="PANTHER" id="PTHR11070">
    <property type="entry name" value="UVRD / RECB / PCRA DNA HELICASE FAMILY MEMBER"/>
    <property type="match status" value="1"/>
</dbReference>
<accession>A0A645BP90</accession>
<dbReference type="InterPro" id="IPR027417">
    <property type="entry name" value="P-loop_NTPase"/>
</dbReference>
<dbReference type="AlphaFoldDB" id="A0A645BP90"/>
<dbReference type="EMBL" id="VSSQ01021385">
    <property type="protein sequence ID" value="MPM66938.1"/>
    <property type="molecule type" value="Genomic_DNA"/>
</dbReference>
<evidence type="ECO:0000313" key="7">
    <source>
        <dbReference type="EMBL" id="MPM66938.1"/>
    </source>
</evidence>
<protein>
    <submittedName>
        <fullName evidence="7">ATP-dependent DNA helicase PcrA</fullName>
        <ecNumber evidence="7">3.6.4.12</ecNumber>
    </submittedName>
</protein>
<dbReference type="EC" id="3.6.4.12" evidence="7"/>
<organism evidence="7">
    <name type="scientific">bioreactor metagenome</name>
    <dbReference type="NCBI Taxonomy" id="1076179"/>
    <lineage>
        <taxon>unclassified sequences</taxon>
        <taxon>metagenomes</taxon>
        <taxon>ecological metagenomes</taxon>
    </lineage>
</organism>
<dbReference type="GO" id="GO:0003677">
    <property type="term" value="F:DNA binding"/>
    <property type="evidence" value="ECO:0007669"/>
    <property type="project" value="InterPro"/>
</dbReference>
<evidence type="ECO:0000256" key="1">
    <source>
        <dbReference type="ARBA" id="ARBA00022741"/>
    </source>
</evidence>
<reference evidence="7" key="1">
    <citation type="submission" date="2019-08" db="EMBL/GenBank/DDBJ databases">
        <authorList>
            <person name="Kucharzyk K."/>
            <person name="Murdoch R.W."/>
            <person name="Higgins S."/>
            <person name="Loffler F."/>
        </authorList>
    </citation>
    <scope>NUCLEOTIDE SEQUENCE</scope>
</reference>
<feature type="region of interest" description="Disordered" evidence="5">
    <location>
        <begin position="133"/>
        <end position="152"/>
    </location>
</feature>
<evidence type="ECO:0000256" key="3">
    <source>
        <dbReference type="ARBA" id="ARBA00022806"/>
    </source>
</evidence>
<dbReference type="CDD" id="cd18807">
    <property type="entry name" value="SF1_C_UvrD"/>
    <property type="match status" value="1"/>
</dbReference>
<dbReference type="Gene3D" id="3.40.50.300">
    <property type="entry name" value="P-loop containing nucleotide triphosphate hydrolases"/>
    <property type="match status" value="1"/>
</dbReference>
<dbReference type="GO" id="GO:0043138">
    <property type="term" value="F:3'-5' DNA helicase activity"/>
    <property type="evidence" value="ECO:0007669"/>
    <property type="project" value="TreeGrafter"/>
</dbReference>
<dbReference type="GO" id="GO:0000725">
    <property type="term" value="P:recombinational repair"/>
    <property type="evidence" value="ECO:0007669"/>
    <property type="project" value="TreeGrafter"/>
</dbReference>
<comment type="caution">
    <text evidence="7">The sequence shown here is derived from an EMBL/GenBank/DDBJ whole genome shotgun (WGS) entry which is preliminary data.</text>
</comment>
<gene>
    <name evidence="7" type="primary">pcrA_32</name>
    <name evidence="7" type="ORF">SDC9_113852</name>
</gene>
<dbReference type="GO" id="GO:0016787">
    <property type="term" value="F:hydrolase activity"/>
    <property type="evidence" value="ECO:0007669"/>
    <property type="project" value="UniProtKB-KW"/>
</dbReference>
<sequence>MQNIALLSAQDELIDGDYVTMMTVHTAKGLEFPIVFVIRLNDGVFPHIRALLDGGYTALEEERRLAYVAFTRAKEKLYLSFCEGFSYVLKSALLPSQFIPESGNEIKNNRPEYNPYISQGNKQKSFHFGDRPSIDFTSDTNEEPKRNKPIRQDFSITDNGIKDWEVGDSVIHKTLGQGVVVELEGDGIIKVNFKDHGVKSILGNHPAVSKGGKA</sequence>
<keyword evidence="3 7" id="KW-0347">Helicase</keyword>
<dbReference type="Pfam" id="PF21196">
    <property type="entry name" value="PcrA_UvrD_tudor"/>
    <property type="match status" value="1"/>
</dbReference>
<evidence type="ECO:0000256" key="2">
    <source>
        <dbReference type="ARBA" id="ARBA00022801"/>
    </source>
</evidence>
<dbReference type="GO" id="GO:0005829">
    <property type="term" value="C:cytosol"/>
    <property type="evidence" value="ECO:0007669"/>
    <property type="project" value="TreeGrafter"/>
</dbReference>
<proteinExistence type="predicted"/>
<keyword evidence="4" id="KW-0067">ATP-binding</keyword>
<evidence type="ECO:0000256" key="5">
    <source>
        <dbReference type="SAM" id="MobiDB-lite"/>
    </source>
</evidence>
<dbReference type="InterPro" id="IPR014017">
    <property type="entry name" value="DNA_helicase_UvrD-like_C"/>
</dbReference>
<dbReference type="GO" id="GO:0005524">
    <property type="term" value="F:ATP binding"/>
    <property type="evidence" value="ECO:0007669"/>
    <property type="project" value="UniProtKB-KW"/>
</dbReference>
<dbReference type="SUPFAM" id="SSF52540">
    <property type="entry name" value="P-loop containing nucleoside triphosphate hydrolases"/>
    <property type="match status" value="1"/>
</dbReference>
<dbReference type="Pfam" id="PF13361">
    <property type="entry name" value="UvrD_C"/>
    <property type="match status" value="1"/>
</dbReference>
<name>A0A645BP90_9ZZZZ</name>
<dbReference type="InterPro" id="IPR000212">
    <property type="entry name" value="DNA_helicase_UvrD/REP"/>
</dbReference>
<dbReference type="PANTHER" id="PTHR11070:SF2">
    <property type="entry name" value="ATP-DEPENDENT DNA HELICASE SRS2"/>
    <property type="match status" value="1"/>
</dbReference>
<dbReference type="GO" id="GO:0033202">
    <property type="term" value="C:DNA helicase complex"/>
    <property type="evidence" value="ECO:0007669"/>
    <property type="project" value="TreeGrafter"/>
</dbReference>
<keyword evidence="1" id="KW-0547">Nucleotide-binding</keyword>
<evidence type="ECO:0000259" key="6">
    <source>
        <dbReference type="Pfam" id="PF13361"/>
    </source>
</evidence>